<accession>A0AAJ2HGU9</accession>
<dbReference type="SUPFAM" id="SSF53448">
    <property type="entry name" value="Nucleotide-diphospho-sugar transferases"/>
    <property type="match status" value="1"/>
</dbReference>
<evidence type="ECO:0000256" key="1">
    <source>
        <dbReference type="ARBA" id="ARBA00004236"/>
    </source>
</evidence>
<dbReference type="RefSeq" id="WP_310891589.1">
    <property type="nucleotide sequence ID" value="NZ_BAAAGR010000002.1"/>
</dbReference>
<dbReference type="InterPro" id="IPR001173">
    <property type="entry name" value="Glyco_trans_2-like"/>
</dbReference>
<organism evidence="11 12">
    <name type="scientific">Microbacterium aurantiacum</name>
    <dbReference type="NCBI Taxonomy" id="162393"/>
    <lineage>
        <taxon>Bacteria</taxon>
        <taxon>Bacillati</taxon>
        <taxon>Actinomycetota</taxon>
        <taxon>Actinomycetes</taxon>
        <taxon>Micrococcales</taxon>
        <taxon>Microbacteriaceae</taxon>
        <taxon>Microbacterium</taxon>
    </lineage>
</organism>
<dbReference type="CDD" id="cd00761">
    <property type="entry name" value="Glyco_tranf_GTA_type"/>
    <property type="match status" value="1"/>
</dbReference>
<evidence type="ECO:0000256" key="3">
    <source>
        <dbReference type="ARBA" id="ARBA00022676"/>
    </source>
</evidence>
<comment type="subcellular location">
    <subcellularLocation>
        <location evidence="1">Cell membrane</location>
    </subcellularLocation>
</comment>
<evidence type="ECO:0000313" key="12">
    <source>
        <dbReference type="Proteomes" id="UP001183582"/>
    </source>
</evidence>
<dbReference type="PANTHER" id="PTHR43646">
    <property type="entry name" value="GLYCOSYLTRANSFERASE"/>
    <property type="match status" value="1"/>
</dbReference>
<comment type="caution">
    <text evidence="11">The sequence shown here is derived from an EMBL/GenBank/DDBJ whole genome shotgun (WGS) entry which is preliminary data.</text>
</comment>
<comment type="similarity">
    <text evidence="8">Belongs to the glycosyltransferase 2 family. CrtQ subfamily.</text>
</comment>
<keyword evidence="4" id="KW-0808">Transferase</keyword>
<sequence>MPQPHRSRVTVVIPVLDDAPHLARCLRALRRQDRVPDEVLVVDNGSRDDSARVAQAHGARVIVCEEPGIPAASAAGYDAASGDVLLRLDADCHPGPAWVRTMADAFDAHPGTVAVTGGARFADSPALLRGPLAAAYLLAYAAVMTPLLGHLPLFGSNLGIRASCWREVRAHVHRHDADLHDDLDLAFHVGERGRIQFVRRTGMTMSMRPFHSLTALRERARRGSATVLAHFPADRPPRR</sequence>
<evidence type="ECO:0000256" key="9">
    <source>
        <dbReference type="ARBA" id="ARBA00040345"/>
    </source>
</evidence>
<evidence type="ECO:0000256" key="8">
    <source>
        <dbReference type="ARBA" id="ARBA00038120"/>
    </source>
</evidence>
<evidence type="ECO:0000259" key="10">
    <source>
        <dbReference type="Pfam" id="PF00535"/>
    </source>
</evidence>
<keyword evidence="2" id="KW-1003">Cell membrane</keyword>
<dbReference type="AlphaFoldDB" id="A0AAJ2HGU9"/>
<evidence type="ECO:0000256" key="6">
    <source>
        <dbReference type="ARBA" id="ARBA00037281"/>
    </source>
</evidence>
<dbReference type="PANTHER" id="PTHR43646:SF2">
    <property type="entry name" value="GLYCOSYLTRANSFERASE 2-LIKE DOMAIN-CONTAINING PROTEIN"/>
    <property type="match status" value="1"/>
</dbReference>
<evidence type="ECO:0000256" key="7">
    <source>
        <dbReference type="ARBA" id="ARBA00037904"/>
    </source>
</evidence>
<evidence type="ECO:0000256" key="4">
    <source>
        <dbReference type="ARBA" id="ARBA00022679"/>
    </source>
</evidence>
<dbReference type="Gene3D" id="3.90.550.10">
    <property type="entry name" value="Spore Coat Polysaccharide Biosynthesis Protein SpsA, Chain A"/>
    <property type="match status" value="1"/>
</dbReference>
<name>A0AAJ2HGU9_9MICO</name>
<keyword evidence="3" id="KW-0328">Glycosyltransferase</keyword>
<gene>
    <name evidence="11" type="ORF">KZC50_09860</name>
</gene>
<comment type="function">
    <text evidence="6">Catalyzes the glycosylation of 4,4'-diaponeurosporenoate, i.e. the esterification of glucose at the C1'' position with the carboxyl group of 4,4'-diaponeurosporenic acid, to form glycosyl-4,4'-diaponeurosporenoate. This is a step in the biosynthesis of staphyloxanthin, an orange pigment present in most staphylococci strains.</text>
</comment>
<proteinExistence type="inferred from homology"/>
<dbReference type="GO" id="GO:0005886">
    <property type="term" value="C:plasma membrane"/>
    <property type="evidence" value="ECO:0007669"/>
    <property type="project" value="UniProtKB-SubCell"/>
</dbReference>
<dbReference type="Pfam" id="PF00535">
    <property type="entry name" value="Glycos_transf_2"/>
    <property type="match status" value="1"/>
</dbReference>
<keyword evidence="5" id="KW-0472">Membrane</keyword>
<dbReference type="InterPro" id="IPR029044">
    <property type="entry name" value="Nucleotide-diphossugar_trans"/>
</dbReference>
<evidence type="ECO:0000256" key="5">
    <source>
        <dbReference type="ARBA" id="ARBA00023136"/>
    </source>
</evidence>
<dbReference type="GeneID" id="301458537"/>
<evidence type="ECO:0000256" key="2">
    <source>
        <dbReference type="ARBA" id="ARBA00022475"/>
    </source>
</evidence>
<feature type="domain" description="Glycosyltransferase 2-like" evidence="10">
    <location>
        <begin position="10"/>
        <end position="121"/>
    </location>
</feature>
<dbReference type="Proteomes" id="UP001183582">
    <property type="component" value="Unassembled WGS sequence"/>
</dbReference>
<reference evidence="11 12" key="1">
    <citation type="submission" date="2021-06" db="EMBL/GenBank/DDBJ databases">
        <title>Genome-based taxonomic framework of Microbacterium strains isolated from marine environment, the description of four new species and reclassification of four preexisting species.</title>
        <authorList>
            <person name="Lee S.D."/>
            <person name="Kim S.-M."/>
            <person name="Byeon Y.-S."/>
            <person name="Yang H.L."/>
            <person name="Kim I.S."/>
        </authorList>
    </citation>
    <scope>NUCLEOTIDE SEQUENCE [LARGE SCALE GENOMIC DNA]</scope>
    <source>
        <strain evidence="11 12">KACC 20514</strain>
    </source>
</reference>
<dbReference type="GO" id="GO:0016757">
    <property type="term" value="F:glycosyltransferase activity"/>
    <property type="evidence" value="ECO:0007669"/>
    <property type="project" value="UniProtKB-KW"/>
</dbReference>
<protein>
    <recommendedName>
        <fullName evidence="9">4,4'-diaponeurosporenoate glycosyltransferase</fullName>
    </recommendedName>
</protein>
<dbReference type="EMBL" id="JAHWXH010000002">
    <property type="protein sequence ID" value="MDS0245911.1"/>
    <property type="molecule type" value="Genomic_DNA"/>
</dbReference>
<evidence type="ECO:0000313" key="11">
    <source>
        <dbReference type="EMBL" id="MDS0245911.1"/>
    </source>
</evidence>
<comment type="pathway">
    <text evidence="7">Carotenoid biosynthesis; staphyloxanthin biosynthesis; staphyloxanthin from farnesyl diphosphate: step 4/5.</text>
</comment>